<name>A0A645AC17_9ZZZZ</name>
<dbReference type="EMBL" id="VSSQ01012992">
    <property type="protein sequence ID" value="MPM50486.1"/>
    <property type="molecule type" value="Genomic_DNA"/>
</dbReference>
<evidence type="ECO:0000313" key="1">
    <source>
        <dbReference type="EMBL" id="MPM50486.1"/>
    </source>
</evidence>
<reference evidence="1" key="1">
    <citation type="submission" date="2019-08" db="EMBL/GenBank/DDBJ databases">
        <authorList>
            <person name="Kucharzyk K."/>
            <person name="Murdoch R.W."/>
            <person name="Higgins S."/>
            <person name="Loffler F."/>
        </authorList>
    </citation>
    <scope>NUCLEOTIDE SEQUENCE</scope>
</reference>
<sequence length="120" mass="13770">MNINHAEWGAPETEDMTKCVKLDVMLDSGYILTVLYYPEISAYVFQMSIRDEQMNYVCNVVDGKVIMDPESRVRYERMILEALGETDESDVLLAPLSVYNDTIEKTFHMTADALYALPME</sequence>
<comment type="caution">
    <text evidence="1">The sequence shown here is derived from an EMBL/GenBank/DDBJ whole genome shotgun (WGS) entry which is preliminary data.</text>
</comment>
<accession>A0A645AC17</accession>
<dbReference type="AlphaFoldDB" id="A0A645AC17"/>
<organism evidence="1">
    <name type="scientific">bioreactor metagenome</name>
    <dbReference type="NCBI Taxonomy" id="1076179"/>
    <lineage>
        <taxon>unclassified sequences</taxon>
        <taxon>metagenomes</taxon>
        <taxon>ecological metagenomes</taxon>
    </lineage>
</organism>
<protein>
    <submittedName>
        <fullName evidence="1">Uncharacterized protein</fullName>
    </submittedName>
</protein>
<gene>
    <name evidence="1" type="ORF">SDC9_97228</name>
</gene>
<proteinExistence type="predicted"/>